<feature type="region of interest" description="Disordered" evidence="4">
    <location>
        <begin position="1"/>
        <end position="25"/>
    </location>
</feature>
<dbReference type="Gene3D" id="1.10.630.10">
    <property type="entry name" value="Cytochrome P450"/>
    <property type="match status" value="1"/>
</dbReference>
<comment type="cofactor">
    <cofactor evidence="1">
        <name>heme</name>
        <dbReference type="ChEBI" id="CHEBI:30413"/>
    </cofactor>
</comment>
<keyword evidence="3" id="KW-0349">Heme</keyword>
<name>A0A081CZY4_9HYPH</name>
<accession>A0A081CZY4</accession>
<dbReference type="PRINTS" id="PR00385">
    <property type="entry name" value="P450"/>
</dbReference>
<feature type="compositionally biased region" description="Polar residues" evidence="4">
    <location>
        <begin position="1"/>
        <end position="18"/>
    </location>
</feature>
<dbReference type="InterPro" id="IPR017972">
    <property type="entry name" value="Cyt_P450_CS"/>
</dbReference>
<dbReference type="Pfam" id="PF00067">
    <property type="entry name" value="p450"/>
    <property type="match status" value="1"/>
</dbReference>
<reference evidence="5 6" key="1">
    <citation type="submission" date="2014-08" db="EMBL/GenBank/DDBJ databases">
        <title>Whole genome shotgun sequence of Rhizobium rubi NBRC 13261.</title>
        <authorList>
            <person name="Katano-Makiyama Y."/>
            <person name="Hosoyama A."/>
            <person name="Hashimoto M."/>
            <person name="Hosoyama Y."/>
            <person name="Noguchi M."/>
            <person name="Tsuchikane K."/>
            <person name="Uohara A."/>
            <person name="Ohji S."/>
            <person name="Ichikawa N."/>
            <person name="Kimura A."/>
            <person name="Yamazoe A."/>
            <person name="Fujita N."/>
        </authorList>
    </citation>
    <scope>NUCLEOTIDE SEQUENCE [LARGE SCALE GENOMIC DNA]</scope>
    <source>
        <strain evidence="5 6">NBRC 13261</strain>
    </source>
</reference>
<evidence type="ECO:0000256" key="2">
    <source>
        <dbReference type="ARBA" id="ARBA00010617"/>
    </source>
</evidence>
<evidence type="ECO:0000256" key="1">
    <source>
        <dbReference type="ARBA" id="ARBA00001971"/>
    </source>
</evidence>
<dbReference type="RefSeq" id="WP_010974908.1">
    <property type="nucleotide sequence ID" value="NZ_BBJU01000024.1"/>
</dbReference>
<gene>
    <name evidence="5" type="ORF">RRU01S_24_01035</name>
</gene>
<dbReference type="CDD" id="cd20629">
    <property type="entry name" value="P450_pinF1-like"/>
    <property type="match status" value="1"/>
</dbReference>
<keyword evidence="3" id="KW-0560">Oxidoreductase</keyword>
<dbReference type="eggNOG" id="COG2124">
    <property type="taxonomic scope" value="Bacteria"/>
</dbReference>
<keyword evidence="3" id="KW-0408">Iron</keyword>
<dbReference type="PANTHER" id="PTHR46696">
    <property type="entry name" value="P450, PUTATIVE (EUROFUNG)-RELATED"/>
    <property type="match status" value="1"/>
</dbReference>
<dbReference type="GO" id="GO:0020037">
    <property type="term" value="F:heme binding"/>
    <property type="evidence" value="ECO:0007669"/>
    <property type="project" value="InterPro"/>
</dbReference>
<protein>
    <submittedName>
        <fullName evidence="5">Putative cytochrome P450</fullName>
    </submittedName>
</protein>
<dbReference type="AlphaFoldDB" id="A0A081CZY4"/>
<evidence type="ECO:0000313" key="5">
    <source>
        <dbReference type="EMBL" id="GAK72230.1"/>
    </source>
</evidence>
<sequence>MITSSISGTDQQFQNATQPKELDPDAVPVSRLDSEGHEIFAEWRPKRPFLRREDGVFLVLRADDIFLLGTDPRTRQIETELMLNRGVTRGAVFDLIRYSMLFSNGEVHVKRRSAFAKTFAFRMIDALRPEITKLTEHLWDDVPRVDDFDFAEMYASKLPALTIASVLGLPFGDAPFFTRLVYNVSRCLSPSWGEDDFPEIEASAVELQDYVRAVVADRSRRISDDFLSCYLKAVREEGTLSPIEEIMQLVFLILAGSDATRNAMVMLPTLLLQNPVVWSSLCHDQSGVAAAVEEGLRFEPSVGSFPRLALEDIDLDGYVLPKGSFLALSIMSGLRDERHYEHPQLFDIKRKQMRRHLGFGAGVHRCLGEALARIELQEGLRTLLRRAPSLRVTGDWPRMIGHGGARRATGMTVNLGVDR</sequence>
<evidence type="ECO:0000313" key="6">
    <source>
        <dbReference type="Proteomes" id="UP000028701"/>
    </source>
</evidence>
<evidence type="ECO:0000256" key="4">
    <source>
        <dbReference type="SAM" id="MobiDB-lite"/>
    </source>
</evidence>
<keyword evidence="3" id="KW-0503">Monooxygenase</keyword>
<dbReference type="OrthoDB" id="9801155at2"/>
<comment type="caution">
    <text evidence="5">The sequence shown here is derived from an EMBL/GenBank/DDBJ whole genome shotgun (WGS) entry which is preliminary data.</text>
</comment>
<comment type="similarity">
    <text evidence="2 3">Belongs to the cytochrome P450 family.</text>
</comment>
<dbReference type="InterPro" id="IPR036396">
    <property type="entry name" value="Cyt_P450_sf"/>
</dbReference>
<evidence type="ECO:0000256" key="3">
    <source>
        <dbReference type="RuleBase" id="RU000461"/>
    </source>
</evidence>
<dbReference type="PRINTS" id="PR00359">
    <property type="entry name" value="BP450"/>
</dbReference>
<dbReference type="SUPFAM" id="SSF48264">
    <property type="entry name" value="Cytochrome P450"/>
    <property type="match status" value="1"/>
</dbReference>
<dbReference type="GO" id="GO:0016705">
    <property type="term" value="F:oxidoreductase activity, acting on paired donors, with incorporation or reduction of molecular oxygen"/>
    <property type="evidence" value="ECO:0007669"/>
    <property type="project" value="InterPro"/>
</dbReference>
<dbReference type="Proteomes" id="UP000028701">
    <property type="component" value="Unassembled WGS sequence"/>
</dbReference>
<dbReference type="EMBL" id="BBJU01000024">
    <property type="protein sequence ID" value="GAK72230.1"/>
    <property type="molecule type" value="Genomic_DNA"/>
</dbReference>
<keyword evidence="3" id="KW-0479">Metal-binding</keyword>
<dbReference type="GO" id="GO:0005506">
    <property type="term" value="F:iron ion binding"/>
    <property type="evidence" value="ECO:0007669"/>
    <property type="project" value="InterPro"/>
</dbReference>
<dbReference type="GeneID" id="86882573"/>
<dbReference type="PANTHER" id="PTHR46696:SF1">
    <property type="entry name" value="CYTOCHROME P450 YJIB-RELATED"/>
    <property type="match status" value="1"/>
</dbReference>
<organism evidence="5 6">
    <name type="scientific">Agrobacterium rubi TR3 = NBRC 13261</name>
    <dbReference type="NCBI Taxonomy" id="1368415"/>
    <lineage>
        <taxon>Bacteria</taxon>
        <taxon>Pseudomonadati</taxon>
        <taxon>Pseudomonadota</taxon>
        <taxon>Alphaproteobacteria</taxon>
        <taxon>Hyphomicrobiales</taxon>
        <taxon>Rhizobiaceae</taxon>
        <taxon>Rhizobium/Agrobacterium group</taxon>
        <taxon>Agrobacterium</taxon>
    </lineage>
</organism>
<dbReference type="InterPro" id="IPR001128">
    <property type="entry name" value="Cyt_P450"/>
</dbReference>
<dbReference type="GO" id="GO:0004497">
    <property type="term" value="F:monooxygenase activity"/>
    <property type="evidence" value="ECO:0007669"/>
    <property type="project" value="UniProtKB-KW"/>
</dbReference>
<proteinExistence type="inferred from homology"/>
<dbReference type="InterPro" id="IPR002397">
    <property type="entry name" value="Cyt_P450_B"/>
</dbReference>
<dbReference type="PROSITE" id="PS00086">
    <property type="entry name" value="CYTOCHROME_P450"/>
    <property type="match status" value="1"/>
</dbReference>